<keyword evidence="1" id="KW-0812">Transmembrane</keyword>
<name>A0A0A9DX59_ARUDO</name>
<reference evidence="2" key="1">
    <citation type="submission" date="2014-09" db="EMBL/GenBank/DDBJ databases">
        <authorList>
            <person name="Magalhaes I.L.F."/>
            <person name="Oliveira U."/>
            <person name="Santos F.R."/>
            <person name="Vidigal T.H.D.A."/>
            <person name="Brescovit A.D."/>
            <person name="Santos A.J."/>
        </authorList>
    </citation>
    <scope>NUCLEOTIDE SEQUENCE</scope>
    <source>
        <tissue evidence="2">Shoot tissue taken approximately 20 cm above the soil surface</tissue>
    </source>
</reference>
<evidence type="ECO:0000313" key="2">
    <source>
        <dbReference type="EMBL" id="JAD93104.1"/>
    </source>
</evidence>
<protein>
    <submittedName>
        <fullName evidence="2">Uncharacterized protein</fullName>
    </submittedName>
</protein>
<dbReference type="EMBL" id="GBRH01204791">
    <property type="protein sequence ID" value="JAD93104.1"/>
    <property type="molecule type" value="Transcribed_RNA"/>
</dbReference>
<dbReference type="AlphaFoldDB" id="A0A0A9DX59"/>
<keyword evidence="1" id="KW-0472">Membrane</keyword>
<proteinExistence type="predicted"/>
<keyword evidence="1" id="KW-1133">Transmembrane helix</keyword>
<evidence type="ECO:0000256" key="1">
    <source>
        <dbReference type="SAM" id="Phobius"/>
    </source>
</evidence>
<organism evidence="2">
    <name type="scientific">Arundo donax</name>
    <name type="common">Giant reed</name>
    <name type="synonym">Donax arundinaceus</name>
    <dbReference type="NCBI Taxonomy" id="35708"/>
    <lineage>
        <taxon>Eukaryota</taxon>
        <taxon>Viridiplantae</taxon>
        <taxon>Streptophyta</taxon>
        <taxon>Embryophyta</taxon>
        <taxon>Tracheophyta</taxon>
        <taxon>Spermatophyta</taxon>
        <taxon>Magnoliopsida</taxon>
        <taxon>Liliopsida</taxon>
        <taxon>Poales</taxon>
        <taxon>Poaceae</taxon>
        <taxon>PACMAD clade</taxon>
        <taxon>Arundinoideae</taxon>
        <taxon>Arundineae</taxon>
        <taxon>Arundo</taxon>
    </lineage>
</organism>
<sequence>MLGFVSVKCCYVASMLSHKIFTTFSFSFLLACTILNTAAYLF</sequence>
<feature type="transmembrane region" description="Helical" evidence="1">
    <location>
        <begin position="20"/>
        <end position="41"/>
    </location>
</feature>
<reference evidence="2" key="2">
    <citation type="journal article" date="2015" name="Data Brief">
        <title>Shoot transcriptome of the giant reed, Arundo donax.</title>
        <authorList>
            <person name="Barrero R.A."/>
            <person name="Guerrero F.D."/>
            <person name="Moolhuijzen P."/>
            <person name="Goolsby J.A."/>
            <person name="Tidwell J."/>
            <person name="Bellgard S.E."/>
            <person name="Bellgard M.I."/>
        </authorList>
    </citation>
    <scope>NUCLEOTIDE SEQUENCE</scope>
    <source>
        <tissue evidence="2">Shoot tissue taken approximately 20 cm above the soil surface</tissue>
    </source>
</reference>
<accession>A0A0A9DX59</accession>